<comment type="caution">
    <text evidence="2">The sequence shown here is derived from an EMBL/GenBank/DDBJ whole genome shotgun (WGS) entry which is preliminary data.</text>
</comment>
<dbReference type="SMART" id="SM00642">
    <property type="entry name" value="Aamy"/>
    <property type="match status" value="1"/>
</dbReference>
<dbReference type="PATRIC" id="fig|1747903.4.peg.3919"/>
<dbReference type="OrthoDB" id="9805159at2"/>
<keyword evidence="2" id="KW-0328">Glycosyltransferase</keyword>
<dbReference type="InterPro" id="IPR017853">
    <property type="entry name" value="GH"/>
</dbReference>
<gene>
    <name evidence="2" type="ORF">ASR47_101548</name>
</gene>
<dbReference type="Pfam" id="PF00128">
    <property type="entry name" value="Alpha-amylase"/>
    <property type="match status" value="1"/>
</dbReference>
<dbReference type="PANTHER" id="PTHR10357:SF213">
    <property type="entry name" value="ALPHA AMYLASE CATALYTIC REGION"/>
    <property type="match status" value="1"/>
</dbReference>
<keyword evidence="2" id="KW-0808">Transferase</keyword>
<dbReference type="EMBL" id="LOCQ01000048">
    <property type="protein sequence ID" value="OBV40289.1"/>
    <property type="molecule type" value="Genomic_DNA"/>
</dbReference>
<dbReference type="InterPro" id="IPR045857">
    <property type="entry name" value="O16G_dom_2"/>
</dbReference>
<dbReference type="SUPFAM" id="SSF51445">
    <property type="entry name" value="(Trans)glycosidases"/>
    <property type="match status" value="1"/>
</dbReference>
<dbReference type="AlphaFoldDB" id="A0A1A7C5H2"/>
<sequence length="622" mass="67814">MSVTPSPLSRLLAPLPAPLRDDAARRYARQEAVLLDRLGALYGQRAGFTAWLGELMESIGRLHAARSPELLRQDAAREAQPGWFASQSMLGYSTYVQRFGGNLRGVAARIAHLRELGVTYLHLLPFLRARAGESDGGFAVASFEQVEPQLGSNADLLDLTAQLRAAGISLCSDLILNHVADDHPWALGAKAGDAQLRAFFHTFPDRVQPDRYERTVGQVFPQAAPGNFTFVPELQRWVWTTFYPYQWDLNYANPAVFAAMAGAMLGLANKGVEIFRLDSTAFLWKRDGSDCMNQPEAHHLLQALRAIAAIAAPGVLLKAEAIVPTPKLPAYFGSDAAPECHIAYHSSLMAAGWGALAEQDTDLLRQVVAATPPLPPAACWLSYVRCHDDIGWNVLLHEAGVDGPARLARIARFYSGAPGSYARGAAFQSSSADQAHGSNGMAASLAGLESAVTVVEHEYALRRLLLLHGLALSFGALPVLYMGDELGMTNDYSYTQRADRAMDSRWLQRPEFDDSLLDWRHDGVSASGRLYMALRQLVEVRARLPALAADAPRQLLPAQSPAVLALLRGERFLSLSNFSGTGQQYLLPPGEWRNCLDGSTVAGGIGLQPWQLLWLQQEQEAS</sequence>
<dbReference type="GO" id="GO:0005975">
    <property type="term" value="P:carbohydrate metabolic process"/>
    <property type="evidence" value="ECO:0007669"/>
    <property type="project" value="InterPro"/>
</dbReference>
<dbReference type="Gene3D" id="1.10.1740.10">
    <property type="match status" value="1"/>
</dbReference>
<accession>A0A1A7C5H2</accession>
<dbReference type="RefSeq" id="WP_065307052.1">
    <property type="nucleotide sequence ID" value="NZ_LOCQ01000048.1"/>
</dbReference>
<dbReference type="InterPro" id="IPR006047">
    <property type="entry name" value="GH13_cat_dom"/>
</dbReference>
<evidence type="ECO:0000259" key="1">
    <source>
        <dbReference type="SMART" id="SM00642"/>
    </source>
</evidence>
<evidence type="ECO:0000313" key="2">
    <source>
        <dbReference type="EMBL" id="OBV40289.1"/>
    </source>
</evidence>
<dbReference type="GO" id="GO:0047669">
    <property type="term" value="F:amylosucrase activity"/>
    <property type="evidence" value="ECO:0007669"/>
    <property type="project" value="UniProtKB-EC"/>
</dbReference>
<dbReference type="Gene3D" id="3.20.20.80">
    <property type="entry name" value="Glycosidases"/>
    <property type="match status" value="1"/>
</dbReference>
<keyword evidence="3" id="KW-1185">Reference proteome</keyword>
<dbReference type="STRING" id="1747903.ASR47_101548"/>
<dbReference type="Gene3D" id="3.90.400.10">
    <property type="entry name" value="Oligo-1,6-glucosidase, Domain 2"/>
    <property type="match status" value="1"/>
</dbReference>
<dbReference type="Proteomes" id="UP000092713">
    <property type="component" value="Unassembled WGS sequence"/>
</dbReference>
<name>A0A1A7C5H2_9BURK</name>
<organism evidence="2 3">
    <name type="scientific">Janthinobacterium psychrotolerans</name>
    <dbReference type="NCBI Taxonomy" id="1747903"/>
    <lineage>
        <taxon>Bacteria</taxon>
        <taxon>Pseudomonadati</taxon>
        <taxon>Pseudomonadota</taxon>
        <taxon>Betaproteobacteria</taxon>
        <taxon>Burkholderiales</taxon>
        <taxon>Oxalobacteraceae</taxon>
        <taxon>Janthinobacterium</taxon>
    </lineage>
</organism>
<proteinExistence type="predicted"/>
<evidence type="ECO:0000313" key="3">
    <source>
        <dbReference type="Proteomes" id="UP000092713"/>
    </source>
</evidence>
<dbReference type="PANTHER" id="PTHR10357">
    <property type="entry name" value="ALPHA-AMYLASE FAMILY MEMBER"/>
    <property type="match status" value="1"/>
</dbReference>
<protein>
    <submittedName>
        <fullName evidence="2">Amylosucrase</fullName>
        <ecNumber evidence="2">2.4.1.4</ecNumber>
    </submittedName>
</protein>
<reference evidence="2 3" key="1">
    <citation type="submission" date="2016-04" db="EMBL/GenBank/DDBJ databases">
        <title>Draft genome sequence of Janthinobacterium psychrotolerans sp. nov., isolated from freshwater sediments in Denmark.</title>
        <authorList>
            <person name="Gong X."/>
            <person name="Skrivergaard S."/>
            <person name="Korsgaard B.S."/>
            <person name="Schreiber L."/>
            <person name="Marshall I.P."/>
            <person name="Finster K."/>
            <person name="Schramm A."/>
        </authorList>
    </citation>
    <scope>NUCLEOTIDE SEQUENCE [LARGE SCALE GENOMIC DNA]</scope>
    <source>
        <strain evidence="2 3">S3-2</strain>
    </source>
</reference>
<dbReference type="EC" id="2.4.1.4" evidence="2"/>
<feature type="domain" description="Glycosyl hydrolase family 13 catalytic" evidence="1">
    <location>
        <begin position="93"/>
        <end position="520"/>
    </location>
</feature>